<dbReference type="EMBL" id="CAJJDM010000052">
    <property type="protein sequence ID" value="CAD8074115.1"/>
    <property type="molecule type" value="Genomic_DNA"/>
</dbReference>
<proteinExistence type="predicted"/>
<dbReference type="AlphaFoldDB" id="A0A8S1M8Y0"/>
<keyword evidence="3" id="KW-1185">Reference proteome</keyword>
<dbReference type="Proteomes" id="UP000688137">
    <property type="component" value="Unassembled WGS sequence"/>
</dbReference>
<evidence type="ECO:0000313" key="3">
    <source>
        <dbReference type="Proteomes" id="UP000688137"/>
    </source>
</evidence>
<feature type="transmembrane region" description="Helical" evidence="1">
    <location>
        <begin position="12"/>
        <end position="35"/>
    </location>
</feature>
<dbReference type="OMA" id="YNSDVQF"/>
<evidence type="ECO:0000313" key="2">
    <source>
        <dbReference type="EMBL" id="CAD8074115.1"/>
    </source>
</evidence>
<keyword evidence="1" id="KW-0812">Transmembrane</keyword>
<gene>
    <name evidence="2" type="ORF">PPRIM_AZ9-3.1.T0520086</name>
</gene>
<keyword evidence="1" id="KW-1133">Transmembrane helix</keyword>
<reference evidence="2" key="1">
    <citation type="submission" date="2021-01" db="EMBL/GenBank/DDBJ databases">
        <authorList>
            <consortium name="Genoscope - CEA"/>
            <person name="William W."/>
        </authorList>
    </citation>
    <scope>NUCLEOTIDE SEQUENCE</scope>
</reference>
<keyword evidence="1" id="KW-0472">Membrane</keyword>
<evidence type="ECO:0000256" key="1">
    <source>
        <dbReference type="SAM" id="Phobius"/>
    </source>
</evidence>
<organism evidence="2 3">
    <name type="scientific">Paramecium primaurelia</name>
    <dbReference type="NCBI Taxonomy" id="5886"/>
    <lineage>
        <taxon>Eukaryota</taxon>
        <taxon>Sar</taxon>
        <taxon>Alveolata</taxon>
        <taxon>Ciliophora</taxon>
        <taxon>Intramacronucleata</taxon>
        <taxon>Oligohymenophorea</taxon>
        <taxon>Peniculida</taxon>
        <taxon>Parameciidae</taxon>
        <taxon>Paramecium</taxon>
    </lineage>
</organism>
<sequence length="80" mass="9461">MYQLWRFIKRGIVSQPHMVGGVIIGYFGIGIISYYNSDVQFNYGEYNEPHSHNHGEQVRQYCESTLLKIRSQVNELREQH</sequence>
<comment type="caution">
    <text evidence="2">The sequence shown here is derived from an EMBL/GenBank/DDBJ whole genome shotgun (WGS) entry which is preliminary data.</text>
</comment>
<protein>
    <submittedName>
        <fullName evidence="2">Uncharacterized protein</fullName>
    </submittedName>
</protein>
<name>A0A8S1M8Y0_PARPR</name>
<accession>A0A8S1M8Y0</accession>